<protein>
    <recommendedName>
        <fullName evidence="3">Adenylate cyclase, class 3</fullName>
    </recommendedName>
</protein>
<name>A0A1H0EH21_9PSEU</name>
<evidence type="ECO:0000313" key="1">
    <source>
        <dbReference type="EMBL" id="SDN81621.1"/>
    </source>
</evidence>
<dbReference type="Gene3D" id="3.30.70.1230">
    <property type="entry name" value="Nucleotide cyclase"/>
    <property type="match status" value="1"/>
</dbReference>
<dbReference type="Proteomes" id="UP000199691">
    <property type="component" value="Unassembled WGS sequence"/>
</dbReference>
<dbReference type="SUPFAM" id="SSF55073">
    <property type="entry name" value="Nucleotide cyclase"/>
    <property type="match status" value="1"/>
</dbReference>
<proteinExistence type="predicted"/>
<gene>
    <name evidence="1" type="ORF">SAMN05421507_101365</name>
</gene>
<dbReference type="InterPro" id="IPR029787">
    <property type="entry name" value="Nucleotide_cyclase"/>
</dbReference>
<accession>A0A1H0EH21</accession>
<sequence length="247" mass="26778">MTSLALSKTVISSDVVGSSGGRRRQSHLDAAHDLVLDKAFAAASKADRAMRSAFRRVDGDSATIVIDAAVSRAWVLADFVLREVVLALGEVNQTAGEEYRLRLRMAVDFGEVVSDPPHVQGDAVVGAARLRDAEALREAMSGSPQAQLGLIVSDRFHREVVVHGERGLDADVFRAVDVDVKTYSERGWVYLSGVAPKSTPAVNPLPHNRSALSSSDRRVVNAEVFNVFEDRVYAPRGVFGVVRDRRG</sequence>
<organism evidence="1 2">
    <name type="scientific">Lentzea jiangxiensis</name>
    <dbReference type="NCBI Taxonomy" id="641025"/>
    <lineage>
        <taxon>Bacteria</taxon>
        <taxon>Bacillati</taxon>
        <taxon>Actinomycetota</taxon>
        <taxon>Actinomycetes</taxon>
        <taxon>Pseudonocardiales</taxon>
        <taxon>Pseudonocardiaceae</taxon>
        <taxon>Lentzea</taxon>
    </lineage>
</organism>
<keyword evidence="2" id="KW-1185">Reference proteome</keyword>
<evidence type="ECO:0008006" key="3">
    <source>
        <dbReference type="Google" id="ProtNLM"/>
    </source>
</evidence>
<dbReference type="RefSeq" id="WP_143022481.1">
    <property type="nucleotide sequence ID" value="NZ_FNIX01000001.1"/>
</dbReference>
<dbReference type="OrthoDB" id="3626426at2"/>
<dbReference type="AlphaFoldDB" id="A0A1H0EH21"/>
<reference evidence="2" key="1">
    <citation type="submission" date="2016-10" db="EMBL/GenBank/DDBJ databases">
        <authorList>
            <person name="Varghese N."/>
            <person name="Submissions S."/>
        </authorList>
    </citation>
    <scope>NUCLEOTIDE SEQUENCE [LARGE SCALE GENOMIC DNA]</scope>
    <source>
        <strain evidence="2">CGMCC 4.6609</strain>
    </source>
</reference>
<evidence type="ECO:0000313" key="2">
    <source>
        <dbReference type="Proteomes" id="UP000199691"/>
    </source>
</evidence>
<dbReference type="EMBL" id="FNIX01000001">
    <property type="protein sequence ID" value="SDN81621.1"/>
    <property type="molecule type" value="Genomic_DNA"/>
</dbReference>
<dbReference type="STRING" id="641025.SAMN05421507_101365"/>